<organism evidence="1 2">
    <name type="scientific">Nocardia lasii</name>
    <dbReference type="NCBI Taxonomy" id="1616107"/>
    <lineage>
        <taxon>Bacteria</taxon>
        <taxon>Bacillati</taxon>
        <taxon>Actinomycetota</taxon>
        <taxon>Actinomycetes</taxon>
        <taxon>Mycobacteriales</taxon>
        <taxon>Nocardiaceae</taxon>
        <taxon>Nocardia</taxon>
    </lineage>
</organism>
<dbReference type="Gene3D" id="3.30.565.10">
    <property type="entry name" value="Histidine kinase-like ATPase, C-terminal domain"/>
    <property type="match status" value="1"/>
</dbReference>
<dbReference type="InterPro" id="IPR036890">
    <property type="entry name" value="HATPase_C_sf"/>
</dbReference>
<keyword evidence="2" id="KW-1185">Reference proteome</keyword>
<evidence type="ECO:0000313" key="2">
    <source>
        <dbReference type="Proteomes" id="UP001596223"/>
    </source>
</evidence>
<sequence>MDPNDRIITDSTPTTAVQVRVDADLTQIVMLRALTETVALIAGFDVDEVADMRVALDESATCLVLGAVPGSSVRCEVLADDFRITVAVHGVCADPAPMDTAGFGWHVLHSITDHLDTTHAPFDRTLGGYPVAVSFTQIRRVR</sequence>
<protein>
    <submittedName>
        <fullName evidence="1">ATP-binding protein</fullName>
    </submittedName>
</protein>
<gene>
    <name evidence="1" type="ORF">ACFP3H_07550</name>
</gene>
<dbReference type="EMBL" id="JBHSQN010000002">
    <property type="protein sequence ID" value="MFC6010901.1"/>
    <property type="molecule type" value="Genomic_DNA"/>
</dbReference>
<reference evidence="2" key="1">
    <citation type="journal article" date="2019" name="Int. J. Syst. Evol. Microbiol.">
        <title>The Global Catalogue of Microorganisms (GCM) 10K type strain sequencing project: providing services to taxonomists for standard genome sequencing and annotation.</title>
        <authorList>
            <consortium name="The Broad Institute Genomics Platform"/>
            <consortium name="The Broad Institute Genome Sequencing Center for Infectious Disease"/>
            <person name="Wu L."/>
            <person name="Ma J."/>
        </authorList>
    </citation>
    <scope>NUCLEOTIDE SEQUENCE [LARGE SCALE GENOMIC DNA]</scope>
    <source>
        <strain evidence="2">CCUG 36956</strain>
    </source>
</reference>
<proteinExistence type="predicted"/>
<dbReference type="GO" id="GO:0005524">
    <property type="term" value="F:ATP binding"/>
    <property type="evidence" value="ECO:0007669"/>
    <property type="project" value="UniProtKB-KW"/>
</dbReference>
<dbReference type="Proteomes" id="UP001596223">
    <property type="component" value="Unassembled WGS sequence"/>
</dbReference>
<accession>A0ABW1JN88</accession>
<comment type="caution">
    <text evidence="1">The sequence shown here is derived from an EMBL/GenBank/DDBJ whole genome shotgun (WGS) entry which is preliminary data.</text>
</comment>
<name>A0ABW1JN88_9NOCA</name>
<keyword evidence="1" id="KW-0547">Nucleotide-binding</keyword>
<keyword evidence="1" id="KW-0067">ATP-binding</keyword>
<dbReference type="RefSeq" id="WP_378601461.1">
    <property type="nucleotide sequence ID" value="NZ_JBHSQN010000002.1"/>
</dbReference>
<evidence type="ECO:0000313" key="1">
    <source>
        <dbReference type="EMBL" id="MFC6010901.1"/>
    </source>
</evidence>